<proteinExistence type="inferred from homology"/>
<evidence type="ECO:0000256" key="5">
    <source>
        <dbReference type="ARBA" id="ARBA00023235"/>
    </source>
</evidence>
<dbReference type="EMBL" id="CAXKWB010000056">
    <property type="protein sequence ID" value="CAL4058836.1"/>
    <property type="molecule type" value="Genomic_DNA"/>
</dbReference>
<name>A0AAV2PJT7_MEGNR</name>
<feature type="non-terminal residue" evidence="8">
    <location>
        <position position="1"/>
    </location>
</feature>
<evidence type="ECO:0000313" key="9">
    <source>
        <dbReference type="Proteomes" id="UP001497623"/>
    </source>
</evidence>
<sequence>KMTGMPPMGKFFNSVGRIEYRPDAGPEDTLVYRHYNPSETVHGRTMEEWMRFSPCYFNMFRYFGTDDHYGYRTHIRPWDQGYSWTMQHGRPAGPSGYPGKGCPEDQMVGKFMDKGPMG</sequence>
<dbReference type="GO" id="GO:0009045">
    <property type="term" value="F:xylose isomerase activity"/>
    <property type="evidence" value="ECO:0007669"/>
    <property type="project" value="UniProtKB-EC"/>
</dbReference>
<dbReference type="GO" id="GO:0042732">
    <property type="term" value="P:D-xylose metabolic process"/>
    <property type="evidence" value="ECO:0007669"/>
    <property type="project" value="UniProtKB-KW"/>
</dbReference>
<dbReference type="InterPro" id="IPR001998">
    <property type="entry name" value="Xylose_isomerase"/>
</dbReference>
<dbReference type="EC" id="5.3.1.5" evidence="2"/>
<dbReference type="AlphaFoldDB" id="A0AAV2PJT7"/>
<comment type="catalytic activity">
    <reaction evidence="7">
        <text>alpha-D-xylose = alpha-D-xylulofuranose</text>
        <dbReference type="Rhea" id="RHEA:22816"/>
        <dbReference type="ChEBI" id="CHEBI:28518"/>
        <dbReference type="ChEBI" id="CHEBI:188998"/>
        <dbReference type="EC" id="5.3.1.5"/>
    </reaction>
</comment>
<feature type="non-terminal residue" evidence="8">
    <location>
        <position position="118"/>
    </location>
</feature>
<evidence type="ECO:0000313" key="8">
    <source>
        <dbReference type="EMBL" id="CAL4058836.1"/>
    </source>
</evidence>
<keyword evidence="6" id="KW-0119">Carbohydrate metabolism</keyword>
<keyword evidence="4" id="KW-0479">Metal-binding</keyword>
<dbReference type="SUPFAM" id="SSF51658">
    <property type="entry name" value="Xylose isomerase-like"/>
    <property type="match status" value="1"/>
</dbReference>
<evidence type="ECO:0000256" key="1">
    <source>
        <dbReference type="ARBA" id="ARBA00005765"/>
    </source>
</evidence>
<comment type="caution">
    <text evidence="8">The sequence shown here is derived from an EMBL/GenBank/DDBJ whole genome shotgun (WGS) entry which is preliminary data.</text>
</comment>
<dbReference type="Proteomes" id="UP001497623">
    <property type="component" value="Unassembled WGS sequence"/>
</dbReference>
<keyword evidence="9" id="KW-1185">Reference proteome</keyword>
<dbReference type="Gene3D" id="3.20.20.150">
    <property type="entry name" value="Divalent-metal-dependent TIM barrel enzymes"/>
    <property type="match status" value="1"/>
</dbReference>
<keyword evidence="5" id="KW-0413">Isomerase</keyword>
<accession>A0AAV2PJT7</accession>
<evidence type="ECO:0000256" key="3">
    <source>
        <dbReference type="ARBA" id="ARBA00022629"/>
    </source>
</evidence>
<organism evidence="8 9">
    <name type="scientific">Meganyctiphanes norvegica</name>
    <name type="common">Northern krill</name>
    <name type="synonym">Thysanopoda norvegica</name>
    <dbReference type="NCBI Taxonomy" id="48144"/>
    <lineage>
        <taxon>Eukaryota</taxon>
        <taxon>Metazoa</taxon>
        <taxon>Ecdysozoa</taxon>
        <taxon>Arthropoda</taxon>
        <taxon>Crustacea</taxon>
        <taxon>Multicrustacea</taxon>
        <taxon>Malacostraca</taxon>
        <taxon>Eumalacostraca</taxon>
        <taxon>Eucarida</taxon>
        <taxon>Euphausiacea</taxon>
        <taxon>Euphausiidae</taxon>
        <taxon>Meganyctiphanes</taxon>
    </lineage>
</organism>
<gene>
    <name evidence="8" type="ORF">MNOR_LOCUS280</name>
</gene>
<dbReference type="PANTHER" id="PTHR48408:SF1">
    <property type="entry name" value="XYLOSE ISOMERASE"/>
    <property type="match status" value="1"/>
</dbReference>
<reference evidence="8 9" key="1">
    <citation type="submission" date="2024-05" db="EMBL/GenBank/DDBJ databases">
        <authorList>
            <person name="Wallberg A."/>
        </authorList>
    </citation>
    <scope>NUCLEOTIDE SEQUENCE [LARGE SCALE GENOMIC DNA]</scope>
</reference>
<comment type="similarity">
    <text evidence="1">Belongs to the xylose isomerase family.</text>
</comment>
<dbReference type="PANTHER" id="PTHR48408">
    <property type="match status" value="1"/>
</dbReference>
<protein>
    <recommendedName>
        <fullName evidence="2">xylose isomerase</fullName>
        <ecNumber evidence="2">5.3.1.5</ecNumber>
    </recommendedName>
</protein>
<evidence type="ECO:0000256" key="7">
    <source>
        <dbReference type="ARBA" id="ARBA00033659"/>
    </source>
</evidence>
<evidence type="ECO:0000256" key="2">
    <source>
        <dbReference type="ARBA" id="ARBA00011958"/>
    </source>
</evidence>
<evidence type="ECO:0000256" key="4">
    <source>
        <dbReference type="ARBA" id="ARBA00022723"/>
    </source>
</evidence>
<evidence type="ECO:0000256" key="6">
    <source>
        <dbReference type="ARBA" id="ARBA00023277"/>
    </source>
</evidence>
<dbReference type="GO" id="GO:0046872">
    <property type="term" value="F:metal ion binding"/>
    <property type="evidence" value="ECO:0007669"/>
    <property type="project" value="UniProtKB-KW"/>
</dbReference>
<dbReference type="InterPro" id="IPR036237">
    <property type="entry name" value="Xyl_isomerase-like_sf"/>
</dbReference>
<keyword evidence="3" id="KW-0859">Xylose metabolism</keyword>